<reference evidence="3" key="1">
    <citation type="journal article" date="2019" name="Int. J. Syst. Evol. Microbiol.">
        <title>The Global Catalogue of Microorganisms (GCM) 10K type strain sequencing project: providing services to taxonomists for standard genome sequencing and annotation.</title>
        <authorList>
            <consortium name="The Broad Institute Genomics Platform"/>
            <consortium name="The Broad Institute Genome Sequencing Center for Infectious Disease"/>
            <person name="Wu L."/>
            <person name="Ma J."/>
        </authorList>
    </citation>
    <scope>NUCLEOTIDE SEQUENCE [LARGE SCALE GENOMIC DNA]</scope>
    <source>
        <strain evidence="3">CCM 7043</strain>
    </source>
</reference>
<accession>A0ABW4F8A0</accession>
<dbReference type="Gene3D" id="1.10.540.10">
    <property type="entry name" value="Acyl-CoA dehydrogenase/oxidase, N-terminal domain"/>
    <property type="match status" value="1"/>
</dbReference>
<feature type="compositionally biased region" description="Low complexity" evidence="1">
    <location>
        <begin position="27"/>
        <end position="37"/>
    </location>
</feature>
<gene>
    <name evidence="2" type="ORF">ACFSJD_36165</name>
</gene>
<dbReference type="SUPFAM" id="SSF56645">
    <property type="entry name" value="Acyl-CoA dehydrogenase NM domain-like"/>
    <property type="match status" value="1"/>
</dbReference>
<dbReference type="Proteomes" id="UP001597114">
    <property type="component" value="Unassembled WGS sequence"/>
</dbReference>
<dbReference type="InterPro" id="IPR045008">
    <property type="entry name" value="ACX4-like"/>
</dbReference>
<proteinExistence type="predicted"/>
<organism evidence="2 3">
    <name type="scientific">Pseudonocardia yunnanensis</name>
    <dbReference type="NCBI Taxonomy" id="58107"/>
    <lineage>
        <taxon>Bacteria</taxon>
        <taxon>Bacillati</taxon>
        <taxon>Actinomycetota</taxon>
        <taxon>Actinomycetes</taxon>
        <taxon>Pseudonocardiales</taxon>
        <taxon>Pseudonocardiaceae</taxon>
        <taxon>Pseudonocardia</taxon>
    </lineage>
</organism>
<feature type="region of interest" description="Disordered" evidence="1">
    <location>
        <begin position="1"/>
        <end position="37"/>
    </location>
</feature>
<dbReference type="PANTHER" id="PTHR43188:SF1">
    <property type="entry name" value="ACYL-COA DEHYDROGENASE"/>
    <property type="match status" value="1"/>
</dbReference>
<dbReference type="EMBL" id="JBHUCO010000054">
    <property type="protein sequence ID" value="MFD1522970.1"/>
    <property type="molecule type" value="Genomic_DNA"/>
</dbReference>
<evidence type="ECO:0000313" key="2">
    <source>
        <dbReference type="EMBL" id="MFD1522970.1"/>
    </source>
</evidence>
<evidence type="ECO:0000256" key="1">
    <source>
        <dbReference type="SAM" id="MobiDB-lite"/>
    </source>
</evidence>
<dbReference type="RefSeq" id="WP_344725042.1">
    <property type="nucleotide sequence ID" value="NZ_BAAAUS010000028.1"/>
</dbReference>
<dbReference type="PANTHER" id="PTHR43188">
    <property type="entry name" value="ACYL-COENZYME A OXIDASE"/>
    <property type="match status" value="1"/>
</dbReference>
<feature type="region of interest" description="Disordered" evidence="1">
    <location>
        <begin position="80"/>
        <end position="104"/>
    </location>
</feature>
<keyword evidence="3" id="KW-1185">Reference proteome</keyword>
<protein>
    <submittedName>
        <fullName evidence="2">Uncharacterized protein</fullName>
    </submittedName>
</protein>
<evidence type="ECO:0000313" key="3">
    <source>
        <dbReference type="Proteomes" id="UP001597114"/>
    </source>
</evidence>
<comment type="caution">
    <text evidence="2">The sequence shown here is derived from an EMBL/GenBank/DDBJ whole genome shotgun (WGS) entry which is preliminary data.</text>
</comment>
<sequence length="104" mass="11629">MGTTKRDAADSASAATSVIDRTTNGKPVVEPPVLGGPEHTDYFLLDDLLTDEKRALRLRVREFRDREVLPIINPYWERAEFPHEPVSSPATEGTAAHRHQSPRP</sequence>
<dbReference type="InterPro" id="IPR037069">
    <property type="entry name" value="AcylCoA_DH/ox_N_sf"/>
</dbReference>
<name>A0ABW4F8A0_9PSEU</name>
<dbReference type="InterPro" id="IPR009100">
    <property type="entry name" value="AcylCoA_DH/oxidase_NM_dom_sf"/>
</dbReference>